<organism evidence="2 3">
    <name type="scientific">Colletotrichum gloeosporioides</name>
    <name type="common">Anthracnose fungus</name>
    <name type="synonym">Glomerella cingulata</name>
    <dbReference type="NCBI Taxonomy" id="474922"/>
    <lineage>
        <taxon>Eukaryota</taxon>
        <taxon>Fungi</taxon>
        <taxon>Dikarya</taxon>
        <taxon>Ascomycota</taxon>
        <taxon>Pezizomycotina</taxon>
        <taxon>Sordariomycetes</taxon>
        <taxon>Hypocreomycetidae</taxon>
        <taxon>Glomerellales</taxon>
        <taxon>Glomerellaceae</taxon>
        <taxon>Colletotrichum</taxon>
        <taxon>Colletotrichum gloeosporioides species complex</taxon>
    </lineage>
</organism>
<name>A0A8H4CUW4_COLGL</name>
<dbReference type="AlphaFoldDB" id="A0A8H4CUW4"/>
<dbReference type="InterPro" id="IPR044053">
    <property type="entry name" value="AsaB-like"/>
</dbReference>
<reference evidence="2" key="1">
    <citation type="journal article" date="2020" name="Phytopathology">
        <title>Genome sequence and comparative analysis of Colletotrichum gloeosporioides isolated from Liriodendron leaves.</title>
        <authorList>
            <person name="Fu F.F."/>
            <person name="Hao Z."/>
            <person name="Wang P."/>
            <person name="Lu Y."/>
            <person name="Xue L.J."/>
            <person name="Wei G."/>
            <person name="Tian Y."/>
            <person name="Baishi H."/>
            <person name="Xu H."/>
            <person name="Shi J."/>
            <person name="Cheng T."/>
            <person name="Wang G."/>
            <person name="Yi Y."/>
            <person name="Chen J."/>
        </authorList>
    </citation>
    <scope>NUCLEOTIDE SEQUENCE</scope>
    <source>
        <strain evidence="2">Lc1</strain>
    </source>
</reference>
<comment type="similarity">
    <text evidence="1">Belongs to the asaB hydroxylase/desaturase family.</text>
</comment>
<dbReference type="PANTHER" id="PTHR34598">
    <property type="entry name" value="BLL6449 PROTEIN"/>
    <property type="match status" value="1"/>
</dbReference>
<dbReference type="Proteomes" id="UP000613401">
    <property type="component" value="Unassembled WGS sequence"/>
</dbReference>
<reference evidence="2" key="2">
    <citation type="submission" date="2020-03" db="EMBL/GenBank/DDBJ databases">
        <authorList>
            <person name="Fu F.-F."/>
            <person name="Chen J."/>
        </authorList>
    </citation>
    <scope>NUCLEOTIDE SEQUENCE</scope>
    <source>
        <strain evidence="2">Lc1</strain>
    </source>
</reference>
<comment type="caution">
    <text evidence="2">The sequence shown here is derived from an EMBL/GenBank/DDBJ whole genome shotgun (WGS) entry which is preliminary data.</text>
</comment>
<proteinExistence type="inferred from homology"/>
<dbReference type="NCBIfam" id="NF041278">
    <property type="entry name" value="CmcJ_NvfI_EfuI"/>
    <property type="match status" value="1"/>
</dbReference>
<evidence type="ECO:0000256" key="1">
    <source>
        <dbReference type="ARBA" id="ARBA00023604"/>
    </source>
</evidence>
<evidence type="ECO:0000313" key="3">
    <source>
        <dbReference type="Proteomes" id="UP000613401"/>
    </source>
</evidence>
<evidence type="ECO:0000313" key="2">
    <source>
        <dbReference type="EMBL" id="KAF3810594.1"/>
    </source>
</evidence>
<gene>
    <name evidence="2" type="ORF">GCG54_00013836</name>
</gene>
<dbReference type="GO" id="GO:0016491">
    <property type="term" value="F:oxidoreductase activity"/>
    <property type="evidence" value="ECO:0007669"/>
    <property type="project" value="InterPro"/>
</dbReference>
<sequence>MTTHASTTVDIPYVKRNDDGNIPNHAQMFSHDAEFLDVQPAEVSNARTTDREFSISSNGFQYARLNEPPQIDYLDEDQVRKLYFPELERLLKKELGASEVKAFHHVVRNVTYKDGMVYTRKHRCPARRPHVDVTDKFAPILMSWDCPDMHADVHANRKHWQMVNAWRPLKTVRKNPVTVADTASMAWEDYLTVPQPEVGPGVEGFWLQRPQDADRKHDWWYMADQTPEEVLLFLQHDSEGAQVVAHTSFTQPGPVPKEPRESIETRAFLRRQISAILNFNFYFDRRIDEAYGKQHTRVVKRKRLIACTQHTMGPVSRFPQLWEDLLSPSPAAPASRLDQLWEESLWPEYTIRRIARATNNTPEPFRCVFLASVSLQKSVNYIDPAEEERRRRVQNAIIRARGKAELESRINQLQIRWNRNSPLFCMPKEVRDMIYDFLLLDTPRQEFISLEVNNTRHSRGIRRLRHLLQVCHDFRDELLSRFLGLNIVRMSLHASDFSASFPHIRRATKPVAPRPIFMAFLGRVKRFSLHHEGGGMPFWKDTTVKAGLLLAQSMPQLHELTIYPTEETTHLDGEFALFVLHVLTSPSLNKLIFFDTFDVVEEGDFEWAKDTESTCRIEVACLGSDEPAPRPARCKGRFLLSVRERCFSMMGIQFKIQPSLSENNHVKFVID</sequence>
<dbReference type="RefSeq" id="XP_045269753.1">
    <property type="nucleotide sequence ID" value="XM_045413682.1"/>
</dbReference>
<dbReference type="PANTHER" id="PTHR34598:SF3">
    <property type="entry name" value="OXIDOREDUCTASE AN1597"/>
    <property type="match status" value="1"/>
</dbReference>
<dbReference type="GeneID" id="69020952"/>
<keyword evidence="3" id="KW-1185">Reference proteome</keyword>
<accession>A0A8H4CUW4</accession>
<protein>
    <submittedName>
        <fullName evidence="2">Gibberellin cluster GA4 desaturase</fullName>
    </submittedName>
</protein>
<dbReference type="EMBL" id="WVTB01000011">
    <property type="protein sequence ID" value="KAF3810594.1"/>
    <property type="molecule type" value="Genomic_DNA"/>
</dbReference>